<name>A0A7W7FHE4_9MICO</name>
<gene>
    <name evidence="1" type="ORF">BKA24_000671</name>
</gene>
<proteinExistence type="predicted"/>
<accession>A0A7W7FHE4</accession>
<evidence type="ECO:0000313" key="1">
    <source>
        <dbReference type="EMBL" id="MBB4665962.1"/>
    </source>
</evidence>
<comment type="caution">
    <text evidence="1">The sequence shown here is derived from an EMBL/GenBank/DDBJ whole genome shotgun (WGS) entry which is preliminary data.</text>
</comment>
<dbReference type="EMBL" id="JACHMD010000001">
    <property type="protein sequence ID" value="MBB4665962.1"/>
    <property type="molecule type" value="Genomic_DNA"/>
</dbReference>
<evidence type="ECO:0000313" key="2">
    <source>
        <dbReference type="Proteomes" id="UP000573729"/>
    </source>
</evidence>
<organism evidence="1 2">
    <name type="scientific">Microbacterium marinum</name>
    <dbReference type="NCBI Taxonomy" id="421115"/>
    <lineage>
        <taxon>Bacteria</taxon>
        <taxon>Bacillati</taxon>
        <taxon>Actinomycetota</taxon>
        <taxon>Actinomycetes</taxon>
        <taxon>Micrococcales</taxon>
        <taxon>Microbacteriaceae</taxon>
        <taxon>Microbacterium</taxon>
    </lineage>
</organism>
<keyword evidence="2" id="KW-1185">Reference proteome</keyword>
<evidence type="ECO:0008006" key="3">
    <source>
        <dbReference type="Google" id="ProtNLM"/>
    </source>
</evidence>
<dbReference type="AlphaFoldDB" id="A0A7W7FHE4"/>
<sequence length="140" mass="15105">MEPTGGSVGAFIAEVTPAKRQRDAGTLVAMMAEITGREAELWGTIIGFGSCHYRYPTGNEGDMPILAFSPRKTSSTIYLDSVAAHTDGLERLGPHTSSVGCLYIKDLELIDLDVLRGILQQTYAWTIAGGDERARITVTD</sequence>
<dbReference type="RefSeq" id="WP_184215087.1">
    <property type="nucleotide sequence ID" value="NZ_JACHMD010000001.1"/>
</dbReference>
<dbReference type="Proteomes" id="UP000573729">
    <property type="component" value="Unassembled WGS sequence"/>
</dbReference>
<reference evidence="1 2" key="1">
    <citation type="submission" date="2020-08" db="EMBL/GenBank/DDBJ databases">
        <title>Sequencing the genomes of 1000 actinobacteria strains.</title>
        <authorList>
            <person name="Klenk H.-P."/>
        </authorList>
    </citation>
    <scope>NUCLEOTIDE SEQUENCE [LARGE SCALE GENOMIC DNA]</scope>
    <source>
        <strain evidence="1 2">DSM 24947</strain>
    </source>
</reference>
<protein>
    <recommendedName>
        <fullName evidence="3">YdhG-like domain-containing protein</fullName>
    </recommendedName>
</protein>